<proteinExistence type="predicted"/>
<evidence type="ECO:0000313" key="1">
    <source>
        <dbReference type="EMBL" id="KAK3237541.1"/>
    </source>
</evidence>
<name>A0AAE0BJ67_9CHLO</name>
<organism evidence="1 2">
    <name type="scientific">Cymbomonas tetramitiformis</name>
    <dbReference type="NCBI Taxonomy" id="36881"/>
    <lineage>
        <taxon>Eukaryota</taxon>
        <taxon>Viridiplantae</taxon>
        <taxon>Chlorophyta</taxon>
        <taxon>Pyramimonadophyceae</taxon>
        <taxon>Pyramimonadales</taxon>
        <taxon>Pyramimonadaceae</taxon>
        <taxon>Cymbomonas</taxon>
    </lineage>
</organism>
<dbReference type="EMBL" id="LGRX02034540">
    <property type="protein sequence ID" value="KAK3237541.1"/>
    <property type="molecule type" value="Genomic_DNA"/>
</dbReference>
<protein>
    <submittedName>
        <fullName evidence="1">Uncharacterized protein</fullName>
    </submittedName>
</protein>
<reference evidence="1 2" key="1">
    <citation type="journal article" date="2015" name="Genome Biol. Evol.">
        <title>Comparative Genomics of a Bacterivorous Green Alga Reveals Evolutionary Causalities and Consequences of Phago-Mixotrophic Mode of Nutrition.</title>
        <authorList>
            <person name="Burns J.A."/>
            <person name="Paasch A."/>
            <person name="Narechania A."/>
            <person name="Kim E."/>
        </authorList>
    </citation>
    <scope>NUCLEOTIDE SEQUENCE [LARGE SCALE GENOMIC DNA]</scope>
    <source>
        <strain evidence="1 2">PLY_AMNH</strain>
    </source>
</reference>
<sequence length="116" mass="12974">MDQDFAMIEYIVSARAQQSRGSAGGLCDWLPVAELLLGVQQDNESGVPCQLFREWLVKHAPFSLYAVGIGNPPITFCMAYWKHGWLRLSCAALSVDICRTDQKPWLKLVFLEPTSA</sequence>
<gene>
    <name evidence="1" type="ORF">CYMTET_52391</name>
</gene>
<accession>A0AAE0BJ67</accession>
<comment type="caution">
    <text evidence="1">The sequence shown here is derived from an EMBL/GenBank/DDBJ whole genome shotgun (WGS) entry which is preliminary data.</text>
</comment>
<dbReference type="Proteomes" id="UP001190700">
    <property type="component" value="Unassembled WGS sequence"/>
</dbReference>
<dbReference type="AlphaFoldDB" id="A0AAE0BJ67"/>
<evidence type="ECO:0000313" key="2">
    <source>
        <dbReference type="Proteomes" id="UP001190700"/>
    </source>
</evidence>
<keyword evidence="2" id="KW-1185">Reference proteome</keyword>